<evidence type="ECO:0000313" key="8">
    <source>
        <dbReference type="EMBL" id="VDD77080.1"/>
    </source>
</evidence>
<dbReference type="PROSITE" id="PS50888">
    <property type="entry name" value="BHLH"/>
    <property type="match status" value="1"/>
</dbReference>
<dbReference type="InterPro" id="IPR042178">
    <property type="entry name" value="Serpin_sf_1"/>
</dbReference>
<dbReference type="GO" id="GO:0005615">
    <property type="term" value="C:extracellular space"/>
    <property type="evidence" value="ECO:0007669"/>
    <property type="project" value="InterPro"/>
</dbReference>
<accession>A0A0R3U891</accession>
<dbReference type="GO" id="GO:0004867">
    <property type="term" value="F:serine-type endopeptidase inhibitor activity"/>
    <property type="evidence" value="ECO:0007669"/>
    <property type="project" value="InterPro"/>
</dbReference>
<dbReference type="SUPFAM" id="SSF47459">
    <property type="entry name" value="HLH, helix-loop-helix DNA-binding domain"/>
    <property type="match status" value="1"/>
</dbReference>
<dbReference type="Pfam" id="PF00079">
    <property type="entry name" value="Serpin"/>
    <property type="match status" value="1"/>
</dbReference>
<feature type="compositionally biased region" description="Basic residues" evidence="6">
    <location>
        <begin position="25"/>
        <end position="36"/>
    </location>
</feature>
<dbReference type="GO" id="GO:0046983">
    <property type="term" value="F:protein dimerization activity"/>
    <property type="evidence" value="ECO:0007669"/>
    <property type="project" value="InterPro"/>
</dbReference>
<dbReference type="InterPro" id="IPR036638">
    <property type="entry name" value="HLH_DNA-bd_sf"/>
</dbReference>
<evidence type="ECO:0000256" key="4">
    <source>
        <dbReference type="ARBA" id="ARBA00023163"/>
    </source>
</evidence>
<dbReference type="EMBL" id="UXSR01000621">
    <property type="protein sequence ID" value="VDD77080.1"/>
    <property type="molecule type" value="Genomic_DNA"/>
</dbReference>
<dbReference type="SMART" id="SM00353">
    <property type="entry name" value="HLH"/>
    <property type="match status" value="1"/>
</dbReference>
<dbReference type="OrthoDB" id="10039134at2759"/>
<dbReference type="GO" id="GO:0007399">
    <property type="term" value="P:nervous system development"/>
    <property type="evidence" value="ECO:0007669"/>
    <property type="project" value="UniProtKB-KW"/>
</dbReference>
<feature type="region of interest" description="Disordered" evidence="6">
    <location>
        <begin position="1"/>
        <end position="59"/>
    </location>
</feature>
<dbReference type="Gene3D" id="3.30.497.10">
    <property type="entry name" value="Antithrombin, subunit I, domain 2"/>
    <property type="match status" value="1"/>
</dbReference>
<dbReference type="PANTHER" id="PTHR11461:SF211">
    <property type="entry name" value="GH10112P-RELATED"/>
    <property type="match status" value="1"/>
</dbReference>
<keyword evidence="3" id="KW-0805">Transcription regulation</keyword>
<organism evidence="8 9">
    <name type="scientific">Mesocestoides corti</name>
    <name type="common">Flatworm</name>
    <dbReference type="NCBI Taxonomy" id="53468"/>
    <lineage>
        <taxon>Eukaryota</taxon>
        <taxon>Metazoa</taxon>
        <taxon>Spiralia</taxon>
        <taxon>Lophotrochozoa</taxon>
        <taxon>Platyhelminthes</taxon>
        <taxon>Cestoda</taxon>
        <taxon>Eucestoda</taxon>
        <taxon>Cyclophyllidea</taxon>
        <taxon>Mesocestoididae</taxon>
        <taxon>Mesocestoides</taxon>
    </lineage>
</organism>
<dbReference type="SMART" id="SM00093">
    <property type="entry name" value="SERPIN"/>
    <property type="match status" value="1"/>
</dbReference>
<keyword evidence="9" id="KW-1185">Reference proteome</keyword>
<sequence length="433" mass="48557">MPLRANFGEQSDGKALTHLSFSPQVHRKKRGPKKKPLTKEREDRMRNRRARANDRERNRMHGLNRALEALRERVPVFSANQRLSKIETLRLAKNYIRALTDILESSEAGEQPDSLKMALTLTDGLSQNTTNLVAGSLKVSPRILLQMQKRNSSIMHALPSTSHDHPDDNQHHHHHHEPHQHQQQETQQTGDYYCPPGMSYGFPQVQQTVYSLTDCRFLTEYHSSAEQPYHSKSNCFVSPLSVYSSLSLALCGSANKSRSELLSALHVKNAADFDATVASLGSALLSVPDGDPGRTLVLANGLFVDKAFSMKKCFTEALEHNFKVKAQEVNFVSASEAARHAINKWVADNTCQKIAELMPPDSIDSQTRLVLANAIYFKGTWKTVFHRDMTCGWPFYTLNGEEINVPMMGDTAAYPFAEFPELKASGLKIPFKA</sequence>
<dbReference type="Pfam" id="PF00010">
    <property type="entry name" value="HLH"/>
    <property type="match status" value="1"/>
</dbReference>
<evidence type="ECO:0000256" key="2">
    <source>
        <dbReference type="ARBA" id="ARBA00022902"/>
    </source>
</evidence>
<dbReference type="InterPro" id="IPR000215">
    <property type="entry name" value="Serpin_fam"/>
</dbReference>
<evidence type="ECO:0000256" key="5">
    <source>
        <dbReference type="RuleBase" id="RU000411"/>
    </source>
</evidence>
<feature type="region of interest" description="Disordered" evidence="6">
    <location>
        <begin position="157"/>
        <end position="193"/>
    </location>
</feature>
<feature type="domain" description="BHLH" evidence="7">
    <location>
        <begin position="47"/>
        <end position="99"/>
    </location>
</feature>
<dbReference type="AlphaFoldDB" id="A0A0R3U891"/>
<evidence type="ECO:0000256" key="3">
    <source>
        <dbReference type="ARBA" id="ARBA00023015"/>
    </source>
</evidence>
<dbReference type="PANTHER" id="PTHR11461">
    <property type="entry name" value="SERINE PROTEASE INHIBITOR, SERPIN"/>
    <property type="match status" value="1"/>
</dbReference>
<keyword evidence="2" id="KW-0524">Neurogenesis</keyword>
<dbReference type="Gene3D" id="2.30.39.10">
    <property type="entry name" value="Alpha-1-antitrypsin, domain 1"/>
    <property type="match status" value="1"/>
</dbReference>
<dbReference type="SUPFAM" id="SSF56574">
    <property type="entry name" value="Serpins"/>
    <property type="match status" value="1"/>
</dbReference>
<name>A0A0R3U891_MESCO</name>
<gene>
    <name evidence="8" type="ORF">MCOS_LOCUS3083</name>
</gene>
<proteinExistence type="inferred from homology"/>
<dbReference type="Proteomes" id="UP000267029">
    <property type="component" value="Unassembled WGS sequence"/>
</dbReference>
<comment type="similarity">
    <text evidence="1 5">Belongs to the serpin family.</text>
</comment>
<evidence type="ECO:0000256" key="1">
    <source>
        <dbReference type="ARBA" id="ARBA00009500"/>
    </source>
</evidence>
<dbReference type="InterPro" id="IPR042185">
    <property type="entry name" value="Serpin_sf_2"/>
</dbReference>
<dbReference type="InterPro" id="IPR023796">
    <property type="entry name" value="Serpin_dom"/>
</dbReference>
<dbReference type="STRING" id="53468.A0A0R3U891"/>
<evidence type="ECO:0000259" key="7">
    <source>
        <dbReference type="PROSITE" id="PS50888"/>
    </source>
</evidence>
<reference evidence="8 9" key="1">
    <citation type="submission" date="2018-10" db="EMBL/GenBank/DDBJ databases">
        <authorList>
            <consortium name="Pathogen Informatics"/>
        </authorList>
    </citation>
    <scope>NUCLEOTIDE SEQUENCE [LARGE SCALE GENOMIC DNA]</scope>
</reference>
<dbReference type="InterPro" id="IPR036186">
    <property type="entry name" value="Serpin_sf"/>
</dbReference>
<protein>
    <recommendedName>
        <fullName evidence="7">BHLH domain-containing protein</fullName>
    </recommendedName>
</protein>
<dbReference type="Pfam" id="PF12533">
    <property type="entry name" value="Neuro_bHLH"/>
    <property type="match status" value="1"/>
</dbReference>
<evidence type="ECO:0000256" key="6">
    <source>
        <dbReference type="SAM" id="MobiDB-lite"/>
    </source>
</evidence>
<dbReference type="CDD" id="cd00172">
    <property type="entry name" value="serpin"/>
    <property type="match status" value="1"/>
</dbReference>
<keyword evidence="4" id="KW-0804">Transcription</keyword>
<dbReference type="CDD" id="cd11427">
    <property type="entry name" value="bHLH_TS_NeuroD"/>
    <property type="match status" value="1"/>
</dbReference>
<dbReference type="InterPro" id="IPR011598">
    <property type="entry name" value="bHLH_dom"/>
</dbReference>
<evidence type="ECO:0000313" key="9">
    <source>
        <dbReference type="Proteomes" id="UP000267029"/>
    </source>
</evidence>
<feature type="compositionally biased region" description="Basic and acidic residues" evidence="6">
    <location>
        <begin position="37"/>
        <end position="59"/>
    </location>
</feature>
<dbReference type="InterPro" id="IPR022575">
    <property type="entry name" value="NeuroD_DUF"/>
</dbReference>
<dbReference type="Gene3D" id="4.10.280.10">
    <property type="entry name" value="Helix-loop-helix DNA-binding domain"/>
    <property type="match status" value="1"/>
</dbReference>